<name>A0A1Q9H9B1_9VIBR</name>
<reference evidence="3 4" key="1">
    <citation type="submission" date="2016-09" db="EMBL/GenBank/DDBJ databases">
        <title>Genomic Taxonomy of the Vibrionaceae.</title>
        <authorList>
            <person name="Gonzalez-Castillo A."/>
            <person name="Gomez-Gil B."/>
            <person name="Enciso-Ibarra K."/>
        </authorList>
    </citation>
    <scope>NUCLEOTIDE SEQUENCE [LARGE SCALE GENOMIC DNA]</scope>
    <source>
        <strain evidence="1 3">CAIM 1902</strain>
        <strain evidence="2 4">CAIM 703</strain>
    </source>
</reference>
<dbReference type="RefSeq" id="WP_075711326.1">
    <property type="nucleotide sequence ID" value="NZ_AP019654.1"/>
</dbReference>
<organism evidence="2 4">
    <name type="scientific">Vibrio panuliri</name>
    <dbReference type="NCBI Taxonomy" id="1381081"/>
    <lineage>
        <taxon>Bacteria</taxon>
        <taxon>Pseudomonadati</taxon>
        <taxon>Pseudomonadota</taxon>
        <taxon>Gammaproteobacteria</taxon>
        <taxon>Vibrionales</taxon>
        <taxon>Vibrionaceae</taxon>
        <taxon>Vibrio</taxon>
    </lineage>
</organism>
<evidence type="ECO:0008006" key="5">
    <source>
        <dbReference type="Google" id="ProtNLM"/>
    </source>
</evidence>
<evidence type="ECO:0000313" key="4">
    <source>
        <dbReference type="Proteomes" id="UP000186313"/>
    </source>
</evidence>
<dbReference type="AlphaFoldDB" id="A0A1Q9H9B1"/>
<dbReference type="Proteomes" id="UP000186039">
    <property type="component" value="Unassembled WGS sequence"/>
</dbReference>
<proteinExistence type="predicted"/>
<dbReference type="EMBL" id="MJMH01000228">
    <property type="protein sequence ID" value="OLQ85071.1"/>
    <property type="molecule type" value="Genomic_DNA"/>
</dbReference>
<dbReference type="EMBL" id="MJMJ01000047">
    <property type="protein sequence ID" value="OLQ85409.1"/>
    <property type="molecule type" value="Genomic_DNA"/>
</dbReference>
<gene>
    <name evidence="1" type="ORF">BIY20_03665</name>
    <name evidence="2" type="ORF">BIY22_14755</name>
</gene>
<comment type="caution">
    <text evidence="2">The sequence shown here is derived from an EMBL/GenBank/DDBJ whole genome shotgun (WGS) entry which is preliminary data.</text>
</comment>
<dbReference type="STRING" id="1381081.BIY22_14755"/>
<protein>
    <recommendedName>
        <fullName evidence="5">RepB</fullName>
    </recommendedName>
</protein>
<evidence type="ECO:0000313" key="2">
    <source>
        <dbReference type="EMBL" id="OLQ85409.1"/>
    </source>
</evidence>
<accession>A0A1Q9H9B1</accession>
<dbReference type="OrthoDB" id="5917471at2"/>
<dbReference type="Proteomes" id="UP000186313">
    <property type="component" value="Unassembled WGS sequence"/>
</dbReference>
<evidence type="ECO:0000313" key="3">
    <source>
        <dbReference type="Proteomes" id="UP000186039"/>
    </source>
</evidence>
<sequence length="79" mass="8898">MTINELRALYRENQLVEAIIEPSAEEGLWVVEFRHAQGGFLLLTDAHGEECHYGNLDVASKSAMAVGFNQVRIEDQRPL</sequence>
<keyword evidence="3" id="KW-1185">Reference proteome</keyword>
<evidence type="ECO:0000313" key="1">
    <source>
        <dbReference type="EMBL" id="OLQ85071.1"/>
    </source>
</evidence>